<dbReference type="SUPFAM" id="SSF102114">
    <property type="entry name" value="Radical SAM enzymes"/>
    <property type="match status" value="1"/>
</dbReference>
<organism evidence="1 2">
    <name type="scientific">Cohaesibacter marisflavi</name>
    <dbReference type="NCBI Taxonomy" id="655353"/>
    <lineage>
        <taxon>Bacteria</taxon>
        <taxon>Pseudomonadati</taxon>
        <taxon>Pseudomonadota</taxon>
        <taxon>Alphaproteobacteria</taxon>
        <taxon>Hyphomicrobiales</taxon>
        <taxon>Cohaesibacteraceae</taxon>
    </lineage>
</organism>
<dbReference type="STRING" id="655353.SAMN04488056_102573"/>
<dbReference type="InterPro" id="IPR013785">
    <property type="entry name" value="Aldolase_TIM"/>
</dbReference>
<accession>A0A1I5DEA1</accession>
<reference evidence="1 2" key="1">
    <citation type="submission" date="2016-10" db="EMBL/GenBank/DDBJ databases">
        <authorList>
            <person name="de Groot N.N."/>
        </authorList>
    </citation>
    <scope>NUCLEOTIDE SEQUENCE [LARGE SCALE GENOMIC DNA]</scope>
    <source>
        <strain evidence="1 2">CGMCC 1.9157</strain>
    </source>
</reference>
<keyword evidence="2" id="KW-1185">Reference proteome</keyword>
<dbReference type="Proteomes" id="UP000199236">
    <property type="component" value="Unassembled WGS sequence"/>
</dbReference>
<dbReference type="OrthoDB" id="9782387at2"/>
<evidence type="ECO:0000313" key="2">
    <source>
        <dbReference type="Proteomes" id="UP000199236"/>
    </source>
</evidence>
<sequence length="391" mass="45355">MKVLKNILRVKKYYSLVTLFIFARQNTRMKHTDKIPLDDMQRTKIRVLKQLLTQNPDLVEQYEQAKKIVRVFRRPAFYEMSTRCNLRCEGCYFFDREQQNPHDEEQDLSVWDSFFAAEAERGVSMGYFVGAEPSLEQERLKVAARYIRYGNVGTNGSVFISREIPFKIGIALWGSDDAMDRRMRGASVFRKALKNYAEDPRAIFLFTVNAWNFDQCETAVQLCQDAGVPITFNLFSPTKSLLHKLGEAAPNDNEFFRVSRPEKNPCIEAEHLKPIRNTLARLIDAYPETVVYSHAYNKWSTSPGPLYSIDERTGIAEDCHSRIRDPMNYYTSALEKVGVKCCTHEIDCQHCRMYSAGWSSKFEPSLKDLQSRNSFCDWMEMISVLSDIFVY</sequence>
<dbReference type="Gene3D" id="3.20.20.70">
    <property type="entry name" value="Aldolase class I"/>
    <property type="match status" value="1"/>
</dbReference>
<dbReference type="EMBL" id="FOVR01000002">
    <property type="protein sequence ID" value="SFN97589.1"/>
    <property type="molecule type" value="Genomic_DNA"/>
</dbReference>
<protein>
    <submittedName>
        <fullName evidence="1">Radical SAM superfamily enzyme, MoaA/NifB/PqqE/SkfB family</fullName>
    </submittedName>
</protein>
<evidence type="ECO:0000313" key="1">
    <source>
        <dbReference type="EMBL" id="SFN97589.1"/>
    </source>
</evidence>
<dbReference type="AlphaFoldDB" id="A0A1I5DEA1"/>
<proteinExistence type="predicted"/>
<dbReference type="RefSeq" id="WP_139229213.1">
    <property type="nucleotide sequence ID" value="NZ_FOVR01000002.1"/>
</dbReference>
<name>A0A1I5DEA1_9HYPH</name>
<gene>
    <name evidence="1" type="ORF">SAMN04488056_102573</name>
</gene>
<dbReference type="InterPro" id="IPR058240">
    <property type="entry name" value="rSAM_sf"/>
</dbReference>